<sequence>MLAFLQKVVSVQGRQIVAVVAGSDSNSSGDGLPPSSFTWIGNMHGDETANRELLLRLADGMCGGALAAGDPRWRALQDSTVVRIIPSMNPDGFATRRRNNANNIDLNRNFLVTGAFPYPPPQLAVALSQDQRGQPLHPAAWGWAYEGNSSLQPEAVAVSAYLSAHMPDLSANLHGGSLVANYPLDACDSLGDVAYCPTADEPVPRLLAAAYAAANPGMTGSGSSFVNGSTQGAAWYPVLGSMQDWTYYALQRLQLTLELHSAKDPPPSALPGLWDANVRAMLRLMELAHMGLRGRVVDETTRGSLSANVGVSQPAGVRGTTADASRGGYFFKPMAPGLEYVFVVQPYDPADAGVPYEAITLNVTLGLGSTEDVMRGAGLQGLTVERLLLAVRSNPTTRKL</sequence>
<evidence type="ECO:0000313" key="4">
    <source>
        <dbReference type="EMBL" id="KXZ54822.1"/>
    </source>
</evidence>
<comment type="similarity">
    <text evidence="1 2">Belongs to the peptidase M14 family.</text>
</comment>
<dbReference type="PROSITE" id="PS52035">
    <property type="entry name" value="PEPTIDASE_M14"/>
    <property type="match status" value="1"/>
</dbReference>
<evidence type="ECO:0000259" key="3">
    <source>
        <dbReference type="PROSITE" id="PS52035"/>
    </source>
</evidence>
<dbReference type="AlphaFoldDB" id="A0A150GYN2"/>
<accession>A0A150GYN2</accession>
<evidence type="ECO:0000256" key="1">
    <source>
        <dbReference type="ARBA" id="ARBA00005988"/>
    </source>
</evidence>
<organism evidence="4 5">
    <name type="scientific">Gonium pectorale</name>
    <name type="common">Green alga</name>
    <dbReference type="NCBI Taxonomy" id="33097"/>
    <lineage>
        <taxon>Eukaryota</taxon>
        <taxon>Viridiplantae</taxon>
        <taxon>Chlorophyta</taxon>
        <taxon>core chlorophytes</taxon>
        <taxon>Chlorophyceae</taxon>
        <taxon>CS clade</taxon>
        <taxon>Chlamydomonadales</taxon>
        <taxon>Volvocaceae</taxon>
        <taxon>Gonium</taxon>
    </lineage>
</organism>
<keyword evidence="5" id="KW-1185">Reference proteome</keyword>
<feature type="domain" description="Peptidase M14" evidence="3">
    <location>
        <begin position="1"/>
        <end position="288"/>
    </location>
</feature>
<evidence type="ECO:0000313" key="5">
    <source>
        <dbReference type="Proteomes" id="UP000075714"/>
    </source>
</evidence>
<dbReference type="GO" id="GO:0005615">
    <property type="term" value="C:extracellular space"/>
    <property type="evidence" value="ECO:0007669"/>
    <property type="project" value="TreeGrafter"/>
</dbReference>
<protein>
    <recommendedName>
        <fullName evidence="3">Peptidase M14 domain-containing protein</fullName>
    </recommendedName>
</protein>
<dbReference type="GO" id="GO:0016485">
    <property type="term" value="P:protein processing"/>
    <property type="evidence" value="ECO:0007669"/>
    <property type="project" value="TreeGrafter"/>
</dbReference>
<dbReference type="InterPro" id="IPR000834">
    <property type="entry name" value="Peptidase_M14"/>
</dbReference>
<dbReference type="PRINTS" id="PR00765">
    <property type="entry name" value="CRBOXYPTASEA"/>
</dbReference>
<dbReference type="OrthoDB" id="10249045at2759"/>
<dbReference type="GO" id="GO:0008270">
    <property type="term" value="F:zinc ion binding"/>
    <property type="evidence" value="ECO:0007669"/>
    <property type="project" value="InterPro"/>
</dbReference>
<feature type="active site" description="Proton donor/acceptor" evidence="2">
    <location>
        <position position="258"/>
    </location>
</feature>
<comment type="caution">
    <text evidence="4">The sequence shown here is derived from an EMBL/GenBank/DDBJ whole genome shotgun (WGS) entry which is preliminary data.</text>
</comment>
<dbReference type="PANTHER" id="PTHR11532:SF57">
    <property type="entry name" value="CARBOXYPEPTIDASE D, B"/>
    <property type="match status" value="1"/>
</dbReference>
<name>A0A150GYN2_GONPE</name>
<evidence type="ECO:0000256" key="2">
    <source>
        <dbReference type="PROSITE-ProRule" id="PRU01379"/>
    </source>
</evidence>
<gene>
    <name evidence="4" type="ORF">GPECTOR_4g893</name>
</gene>
<dbReference type="Proteomes" id="UP000075714">
    <property type="component" value="Unassembled WGS sequence"/>
</dbReference>
<proteinExistence type="inferred from homology"/>
<dbReference type="PANTHER" id="PTHR11532">
    <property type="entry name" value="PROTEASE M14 CARBOXYPEPTIDASE"/>
    <property type="match status" value="1"/>
</dbReference>
<dbReference type="GO" id="GO:0006518">
    <property type="term" value="P:peptide metabolic process"/>
    <property type="evidence" value="ECO:0007669"/>
    <property type="project" value="TreeGrafter"/>
</dbReference>
<dbReference type="SUPFAM" id="SSF53187">
    <property type="entry name" value="Zn-dependent exopeptidases"/>
    <property type="match status" value="1"/>
</dbReference>
<dbReference type="GO" id="GO:0004181">
    <property type="term" value="F:metallocarboxypeptidase activity"/>
    <property type="evidence" value="ECO:0007669"/>
    <property type="project" value="InterPro"/>
</dbReference>
<dbReference type="STRING" id="33097.A0A150GYN2"/>
<reference evidence="5" key="1">
    <citation type="journal article" date="2016" name="Nat. Commun.">
        <title>The Gonium pectorale genome demonstrates co-option of cell cycle regulation during the evolution of multicellularity.</title>
        <authorList>
            <person name="Hanschen E.R."/>
            <person name="Marriage T.N."/>
            <person name="Ferris P.J."/>
            <person name="Hamaji T."/>
            <person name="Toyoda A."/>
            <person name="Fujiyama A."/>
            <person name="Neme R."/>
            <person name="Noguchi H."/>
            <person name="Minakuchi Y."/>
            <person name="Suzuki M."/>
            <person name="Kawai-Toyooka H."/>
            <person name="Smith D.R."/>
            <person name="Sparks H."/>
            <person name="Anderson J."/>
            <person name="Bakaric R."/>
            <person name="Luria V."/>
            <person name="Karger A."/>
            <person name="Kirschner M.W."/>
            <person name="Durand P.M."/>
            <person name="Michod R.E."/>
            <person name="Nozaki H."/>
            <person name="Olson B.J."/>
        </authorList>
    </citation>
    <scope>NUCLEOTIDE SEQUENCE [LARGE SCALE GENOMIC DNA]</scope>
    <source>
        <strain evidence="5">NIES-2863</strain>
    </source>
</reference>
<dbReference type="Gene3D" id="3.40.630.10">
    <property type="entry name" value="Zn peptidases"/>
    <property type="match status" value="1"/>
</dbReference>
<dbReference type="InterPro" id="IPR050753">
    <property type="entry name" value="Peptidase_M14_domain"/>
</dbReference>
<dbReference type="SMART" id="SM00631">
    <property type="entry name" value="Zn_pept"/>
    <property type="match status" value="1"/>
</dbReference>
<dbReference type="Pfam" id="PF00246">
    <property type="entry name" value="Peptidase_M14"/>
    <property type="match status" value="1"/>
</dbReference>
<dbReference type="EMBL" id="LSYV01000005">
    <property type="protein sequence ID" value="KXZ54822.1"/>
    <property type="molecule type" value="Genomic_DNA"/>
</dbReference>